<protein>
    <submittedName>
        <fullName evidence="1">Alcohol acetyltransferase</fullName>
    </submittedName>
</protein>
<reference evidence="1" key="1">
    <citation type="submission" date="2016-08" db="EMBL/GenBank/DDBJ databases">
        <title>Complete Genome Seqeunce of Paenibacillus sp. nov. IHBB 9852 from high altitute lake of Indian trans-Himalayas.</title>
        <authorList>
            <person name="Kiran S."/>
            <person name="Swarnkar M.K."/>
            <person name="Rana A."/>
            <person name="Tewari R."/>
            <person name="Gulati A."/>
        </authorList>
    </citation>
    <scope>NUCLEOTIDE SEQUENCE [LARGE SCALE GENOMIC DNA]</scope>
    <source>
        <strain evidence="1">IHBB 9852</strain>
    </source>
</reference>
<dbReference type="AlphaFoldDB" id="A0A1B2E7H0"/>
<dbReference type="SUPFAM" id="SSF52777">
    <property type="entry name" value="CoA-dependent acyltransferases"/>
    <property type="match status" value="1"/>
</dbReference>
<organism evidence="1">
    <name type="scientific">Paenibacillus ihbetae</name>
    <dbReference type="NCBI Taxonomy" id="1870820"/>
    <lineage>
        <taxon>Bacteria</taxon>
        <taxon>Bacillati</taxon>
        <taxon>Bacillota</taxon>
        <taxon>Bacilli</taxon>
        <taxon>Bacillales</taxon>
        <taxon>Paenibacillaceae</taxon>
        <taxon>Paenibacillus</taxon>
    </lineage>
</organism>
<dbReference type="EMBL" id="CP016809">
    <property type="protein sequence ID" value="ANY75857.1"/>
    <property type="molecule type" value="Genomic_DNA"/>
</dbReference>
<dbReference type="PANTHER" id="PTHR28037">
    <property type="entry name" value="ALCOHOL O-ACETYLTRANSFERASE 1-RELATED"/>
    <property type="match status" value="1"/>
</dbReference>
<dbReference type="GO" id="GO:0016740">
    <property type="term" value="F:transferase activity"/>
    <property type="evidence" value="ECO:0007669"/>
    <property type="project" value="UniProtKB-KW"/>
</dbReference>
<dbReference type="PANTHER" id="PTHR28037:SF1">
    <property type="entry name" value="ALCOHOL O-ACETYLTRANSFERASE 1-RELATED"/>
    <property type="match status" value="1"/>
</dbReference>
<dbReference type="KEGG" id="pib:BBD41_26600"/>
<dbReference type="InterPro" id="IPR023213">
    <property type="entry name" value="CAT-like_dom_sf"/>
</dbReference>
<dbReference type="RefSeq" id="WP_099479674.1">
    <property type="nucleotide sequence ID" value="NZ_CP016809.1"/>
</dbReference>
<dbReference type="Gene3D" id="3.30.559.10">
    <property type="entry name" value="Chloramphenicol acetyltransferase-like domain"/>
    <property type="match status" value="1"/>
</dbReference>
<evidence type="ECO:0000313" key="1">
    <source>
        <dbReference type="EMBL" id="ANY75857.1"/>
    </source>
</evidence>
<name>A0A1B2E7H0_9BACL</name>
<dbReference type="InterPro" id="IPR052058">
    <property type="entry name" value="Alcohol_O-acetyltransferase"/>
</dbReference>
<gene>
    <name evidence="1" type="ORF">BBD41_26600</name>
</gene>
<sequence length="425" mass="47506">MEDWYKLDHAGKLFPAVAGQQNSSTYRLSFLLKHPVKPPILQKALDSVIRRFPLLHVEMGNGLFWKFLRERESPLEVEPEGRYPCAPVALSDSSASLVRILYHDSKISVEIFHALTDGGGALEFLKTLVFQYLRLLGENVDDKQGMILPPASFARYAEAQDSFKAHYTSEPPLDLDKAPEAFQIRGTRFVPYGHNVIHGMLRASSLNACAKEKGVTLTAYLTAILVMAVLHAGEPLNTERRPIVISMPVNLRNIFPSSSLRNFFAVINIVIAGAEEMNFEQVLEQVQQQMKEKTTKSYLSRVMSGSMKYENTFLSRIAPLKLKDLAIRYGFDHYGEVAKTLTLTNLGKVDVPEGMAAHIEAMETTMYPTAKSPLNCAVCSINDQLTVTFARNIVESDMIMHFFRQLSGLTGLDVRIVSNDWGMGA</sequence>
<accession>A0A1B2E7H0</accession>
<keyword evidence="1" id="KW-0808">Transferase</keyword>
<dbReference type="Gene3D" id="3.30.559.30">
    <property type="entry name" value="Nonribosomal peptide synthetase, condensation domain"/>
    <property type="match status" value="1"/>
</dbReference>
<proteinExistence type="predicted"/>